<reference evidence="2 3" key="1">
    <citation type="submission" date="2021-06" db="EMBL/GenBank/DDBJ databases">
        <authorList>
            <person name="Palmer J.M."/>
        </authorList>
    </citation>
    <scope>NUCLEOTIDE SEQUENCE [LARGE SCALE GENOMIC DNA]</scope>
    <source>
        <strain evidence="3">if_2019</strain>
        <tissue evidence="2">Muscle</tissue>
    </source>
</reference>
<name>A0ABV0UBV9_9TELE</name>
<organism evidence="2 3">
    <name type="scientific">Ilyodon furcidens</name>
    <name type="common">goldbreast splitfin</name>
    <dbReference type="NCBI Taxonomy" id="33524"/>
    <lineage>
        <taxon>Eukaryota</taxon>
        <taxon>Metazoa</taxon>
        <taxon>Chordata</taxon>
        <taxon>Craniata</taxon>
        <taxon>Vertebrata</taxon>
        <taxon>Euteleostomi</taxon>
        <taxon>Actinopterygii</taxon>
        <taxon>Neopterygii</taxon>
        <taxon>Teleostei</taxon>
        <taxon>Neoteleostei</taxon>
        <taxon>Acanthomorphata</taxon>
        <taxon>Ovalentaria</taxon>
        <taxon>Atherinomorphae</taxon>
        <taxon>Cyprinodontiformes</taxon>
        <taxon>Goodeidae</taxon>
        <taxon>Ilyodon</taxon>
    </lineage>
</organism>
<feature type="region of interest" description="Disordered" evidence="1">
    <location>
        <begin position="1"/>
        <end position="30"/>
    </location>
</feature>
<accession>A0ABV0UBV9</accession>
<keyword evidence="3" id="KW-1185">Reference proteome</keyword>
<evidence type="ECO:0000313" key="3">
    <source>
        <dbReference type="Proteomes" id="UP001482620"/>
    </source>
</evidence>
<proteinExistence type="predicted"/>
<gene>
    <name evidence="2" type="ORF">ILYODFUR_023135</name>
</gene>
<dbReference type="Proteomes" id="UP001482620">
    <property type="component" value="Unassembled WGS sequence"/>
</dbReference>
<sequence length="79" mass="8803">MWSEEEEEGGGGGSAVLAPKHLDSLPPGPHWQMEESTARLSDRLLHLPHTERTPVRYLTVTASSLQLDQRNFLHSTAEL</sequence>
<evidence type="ECO:0000256" key="1">
    <source>
        <dbReference type="SAM" id="MobiDB-lite"/>
    </source>
</evidence>
<dbReference type="EMBL" id="JAHRIQ010060539">
    <property type="protein sequence ID" value="MEQ2241222.1"/>
    <property type="molecule type" value="Genomic_DNA"/>
</dbReference>
<protein>
    <submittedName>
        <fullName evidence="2">Uncharacterized protein</fullName>
    </submittedName>
</protein>
<evidence type="ECO:0000313" key="2">
    <source>
        <dbReference type="EMBL" id="MEQ2241222.1"/>
    </source>
</evidence>
<comment type="caution">
    <text evidence="2">The sequence shown here is derived from an EMBL/GenBank/DDBJ whole genome shotgun (WGS) entry which is preliminary data.</text>
</comment>